<reference evidence="1" key="1">
    <citation type="submission" date="2019-11" db="EMBL/GenBank/DDBJ databases">
        <authorList>
            <person name="Feng L."/>
        </authorList>
    </citation>
    <scope>NUCLEOTIDE SEQUENCE</scope>
    <source>
        <strain evidence="1">BhanseniiLFYP23</strain>
    </source>
</reference>
<accession>A0A6N2VES9</accession>
<evidence type="ECO:0000313" key="1">
    <source>
        <dbReference type="EMBL" id="VYT28678.1"/>
    </source>
</evidence>
<dbReference type="EMBL" id="CACRSY010000016">
    <property type="protein sequence ID" value="VYT28678.1"/>
    <property type="molecule type" value="Genomic_DNA"/>
</dbReference>
<sequence>MGIQSDVESLSIQALENYAKIHNLSENDAIDETSVVDFIVLY</sequence>
<protein>
    <submittedName>
        <fullName evidence="1">Uncharacterized protein</fullName>
    </submittedName>
</protein>
<name>A0A6N2VES9_BLAHA</name>
<dbReference type="AlphaFoldDB" id="A0A6N2VES9"/>
<gene>
    <name evidence="1" type="ORF">BHLFYP23_01041</name>
</gene>
<organism evidence="1">
    <name type="scientific">Blautia hansenii</name>
    <name type="common">Ruminococcus hansenii</name>
    <dbReference type="NCBI Taxonomy" id="1322"/>
    <lineage>
        <taxon>Bacteria</taxon>
        <taxon>Bacillati</taxon>
        <taxon>Bacillota</taxon>
        <taxon>Clostridia</taxon>
        <taxon>Lachnospirales</taxon>
        <taxon>Lachnospiraceae</taxon>
        <taxon>Blautia</taxon>
    </lineage>
</organism>
<proteinExistence type="predicted"/>
<dbReference type="RefSeq" id="WP_421732744.1">
    <property type="nucleotide sequence ID" value="NZ_CACRSY010000016.1"/>
</dbReference>